<evidence type="ECO:0000256" key="1">
    <source>
        <dbReference type="ARBA" id="ARBA00022691"/>
    </source>
</evidence>
<keyword evidence="4" id="KW-0411">Iron-sulfur</keyword>
<sequence length="375" mass="42882">MPQKIDRSLDTIGFYTISEQRAQHVSTLYRRQDPLAFTIVRAELILESQCNLHCRFCKGLPPISHSRFSVDAVRRILQEWLPGGAQYIHLTGGEPTVYPRLLDVLKGITATGAIPCMTSNGVAPFALYRDLIENGLRDIRISLHAHNARSYERITGTGHAFKQVMENIRQLVRLRDQAFPDVYIMINTCVMQETLPDLPRLLQTLMALQPNDIKPVAIVQLTGAELKSMQDYYAHEILPDLLEIVPPTQFPILRYRLPTLLTTRLRGFPGNSTPATLEATPHCFLMLDDRCVDAEWYYPCNIYLREQGPPLGSHQKDDAQTVAERIWDFVQHHDVRHDPICRSCCPDVVREYNLYVEKLLQNGHSDEPPARQFIC</sequence>
<reference evidence="6" key="1">
    <citation type="submission" date="2019-11" db="EMBL/GenBank/DDBJ databases">
        <title>Microbial mats filling the niche in hypersaline microbial mats.</title>
        <authorList>
            <person name="Wong H.L."/>
            <person name="Macleod F.I."/>
            <person name="White R.A. III"/>
            <person name="Burns B.P."/>
        </authorList>
    </citation>
    <scope>NUCLEOTIDE SEQUENCE</scope>
    <source>
        <strain evidence="6">Rbin_158</strain>
    </source>
</reference>
<evidence type="ECO:0000256" key="3">
    <source>
        <dbReference type="ARBA" id="ARBA00023004"/>
    </source>
</evidence>
<evidence type="ECO:0000313" key="6">
    <source>
        <dbReference type="EMBL" id="MBD3325679.1"/>
    </source>
</evidence>
<dbReference type="PROSITE" id="PS51918">
    <property type="entry name" value="RADICAL_SAM"/>
    <property type="match status" value="1"/>
</dbReference>
<dbReference type="CDD" id="cd01335">
    <property type="entry name" value="Radical_SAM"/>
    <property type="match status" value="1"/>
</dbReference>
<proteinExistence type="predicted"/>
<evidence type="ECO:0000313" key="7">
    <source>
        <dbReference type="Proteomes" id="UP000649604"/>
    </source>
</evidence>
<dbReference type="Pfam" id="PF04055">
    <property type="entry name" value="Radical_SAM"/>
    <property type="match status" value="1"/>
</dbReference>
<dbReference type="PANTHER" id="PTHR11228">
    <property type="entry name" value="RADICAL SAM DOMAIN PROTEIN"/>
    <property type="match status" value="1"/>
</dbReference>
<accession>A0A9D5Q6B9</accession>
<dbReference type="PANTHER" id="PTHR11228:SF7">
    <property type="entry name" value="PQQA PEPTIDE CYCLASE"/>
    <property type="match status" value="1"/>
</dbReference>
<protein>
    <submittedName>
        <fullName evidence="6">Radical SAM protein</fullName>
    </submittedName>
</protein>
<dbReference type="InterPro" id="IPR007197">
    <property type="entry name" value="rSAM"/>
</dbReference>
<dbReference type="SUPFAM" id="SSF102114">
    <property type="entry name" value="Radical SAM enzymes"/>
    <property type="match status" value="1"/>
</dbReference>
<dbReference type="Gene3D" id="3.20.20.70">
    <property type="entry name" value="Aldolase class I"/>
    <property type="match status" value="1"/>
</dbReference>
<keyword evidence="3" id="KW-0408">Iron</keyword>
<dbReference type="GO" id="GO:0046872">
    <property type="term" value="F:metal ion binding"/>
    <property type="evidence" value="ECO:0007669"/>
    <property type="project" value="UniProtKB-KW"/>
</dbReference>
<dbReference type="InterPro" id="IPR058240">
    <property type="entry name" value="rSAM_sf"/>
</dbReference>
<feature type="domain" description="Radical SAM core" evidence="5">
    <location>
        <begin position="36"/>
        <end position="256"/>
    </location>
</feature>
<dbReference type="InterPro" id="IPR013785">
    <property type="entry name" value="Aldolase_TIM"/>
</dbReference>
<evidence type="ECO:0000259" key="5">
    <source>
        <dbReference type="PROSITE" id="PS51918"/>
    </source>
</evidence>
<keyword evidence="2" id="KW-0479">Metal-binding</keyword>
<keyword evidence="1" id="KW-0949">S-adenosyl-L-methionine</keyword>
<dbReference type="GO" id="GO:0051536">
    <property type="term" value="F:iron-sulfur cluster binding"/>
    <property type="evidence" value="ECO:0007669"/>
    <property type="project" value="UniProtKB-KW"/>
</dbReference>
<dbReference type="SFLD" id="SFLDS00029">
    <property type="entry name" value="Radical_SAM"/>
    <property type="match status" value="1"/>
</dbReference>
<name>A0A9D5Q6B9_9BACT</name>
<evidence type="ECO:0000256" key="4">
    <source>
        <dbReference type="ARBA" id="ARBA00023014"/>
    </source>
</evidence>
<gene>
    <name evidence="6" type="ORF">GF339_13925</name>
</gene>
<dbReference type="SFLD" id="SFLDG01067">
    <property type="entry name" value="SPASM/twitch_domain_containing"/>
    <property type="match status" value="1"/>
</dbReference>
<comment type="caution">
    <text evidence="6">The sequence shown here is derived from an EMBL/GenBank/DDBJ whole genome shotgun (WGS) entry which is preliminary data.</text>
</comment>
<evidence type="ECO:0000256" key="2">
    <source>
        <dbReference type="ARBA" id="ARBA00022723"/>
    </source>
</evidence>
<dbReference type="InterPro" id="IPR050377">
    <property type="entry name" value="Radical_SAM_PqqE_MftC-like"/>
</dbReference>
<dbReference type="Proteomes" id="UP000649604">
    <property type="component" value="Unassembled WGS sequence"/>
</dbReference>
<dbReference type="EMBL" id="WJJP01000449">
    <property type="protein sequence ID" value="MBD3325679.1"/>
    <property type="molecule type" value="Genomic_DNA"/>
</dbReference>
<dbReference type="AlphaFoldDB" id="A0A9D5Q6B9"/>
<dbReference type="GO" id="GO:0003824">
    <property type="term" value="F:catalytic activity"/>
    <property type="evidence" value="ECO:0007669"/>
    <property type="project" value="InterPro"/>
</dbReference>
<organism evidence="6 7">
    <name type="scientific">candidate division KSB3 bacterium</name>
    <dbReference type="NCBI Taxonomy" id="2044937"/>
    <lineage>
        <taxon>Bacteria</taxon>
        <taxon>candidate division KSB3</taxon>
    </lineage>
</organism>